<keyword evidence="2" id="KW-0378">Hydrolase</keyword>
<evidence type="ECO:0000313" key="7">
    <source>
        <dbReference type="Proteomes" id="UP000199286"/>
    </source>
</evidence>
<comment type="similarity">
    <text evidence="4">Belongs to the cyclic nucleotide phosphodiesterase class-III family.</text>
</comment>
<evidence type="ECO:0000256" key="1">
    <source>
        <dbReference type="ARBA" id="ARBA00022723"/>
    </source>
</evidence>
<dbReference type="STRING" id="321339.SAMN05444340_103271"/>
<gene>
    <name evidence="6" type="ORF">SAMN05444340_103271</name>
</gene>
<evidence type="ECO:0000256" key="4">
    <source>
        <dbReference type="ARBA" id="ARBA00025742"/>
    </source>
</evidence>
<evidence type="ECO:0000259" key="5">
    <source>
        <dbReference type="Pfam" id="PF00149"/>
    </source>
</evidence>
<evidence type="ECO:0000256" key="2">
    <source>
        <dbReference type="ARBA" id="ARBA00022801"/>
    </source>
</evidence>
<organism evidence="6 7">
    <name type="scientific">Citreimonas salinaria</name>
    <dbReference type="NCBI Taxonomy" id="321339"/>
    <lineage>
        <taxon>Bacteria</taxon>
        <taxon>Pseudomonadati</taxon>
        <taxon>Pseudomonadota</taxon>
        <taxon>Alphaproteobacteria</taxon>
        <taxon>Rhodobacterales</taxon>
        <taxon>Roseobacteraceae</taxon>
        <taxon>Citreimonas</taxon>
    </lineage>
</organism>
<proteinExistence type="inferred from homology"/>
<feature type="domain" description="Calcineurin-like phosphoesterase" evidence="5">
    <location>
        <begin position="1"/>
        <end position="187"/>
    </location>
</feature>
<dbReference type="SUPFAM" id="SSF56300">
    <property type="entry name" value="Metallo-dependent phosphatases"/>
    <property type="match status" value="1"/>
</dbReference>
<dbReference type="PANTHER" id="PTHR42988:SF2">
    <property type="entry name" value="CYCLIC NUCLEOTIDE PHOSPHODIESTERASE CBUA0032-RELATED"/>
    <property type="match status" value="1"/>
</dbReference>
<dbReference type="InterPro" id="IPR004843">
    <property type="entry name" value="Calcineurin-like_PHP"/>
</dbReference>
<dbReference type="RefSeq" id="WP_089880487.1">
    <property type="nucleotide sequence ID" value="NZ_FNPF01000003.1"/>
</dbReference>
<evidence type="ECO:0000256" key="3">
    <source>
        <dbReference type="ARBA" id="ARBA00023004"/>
    </source>
</evidence>
<evidence type="ECO:0000313" key="6">
    <source>
        <dbReference type="EMBL" id="SDY11322.1"/>
    </source>
</evidence>
<dbReference type="InterPro" id="IPR029052">
    <property type="entry name" value="Metallo-depent_PP-like"/>
</dbReference>
<dbReference type="PANTHER" id="PTHR42988">
    <property type="entry name" value="PHOSPHOHYDROLASE"/>
    <property type="match status" value="1"/>
</dbReference>
<dbReference type="OrthoDB" id="651281at2"/>
<dbReference type="Proteomes" id="UP000199286">
    <property type="component" value="Unassembled WGS sequence"/>
</dbReference>
<reference evidence="6 7" key="1">
    <citation type="submission" date="2016-10" db="EMBL/GenBank/DDBJ databases">
        <authorList>
            <person name="de Groot N.N."/>
        </authorList>
    </citation>
    <scope>NUCLEOTIDE SEQUENCE [LARGE SCALE GENOMIC DNA]</scope>
    <source>
        <strain evidence="6 7">DSM 26880</strain>
    </source>
</reference>
<dbReference type="Pfam" id="PF00149">
    <property type="entry name" value="Metallophos"/>
    <property type="match status" value="1"/>
</dbReference>
<keyword evidence="7" id="KW-1185">Reference proteome</keyword>
<dbReference type="InterPro" id="IPR050884">
    <property type="entry name" value="CNP_phosphodiesterase-III"/>
</dbReference>
<dbReference type="Gene3D" id="3.60.21.10">
    <property type="match status" value="1"/>
</dbReference>
<protein>
    <submittedName>
        <fullName evidence="6">3',5'-cyclic AMP phosphodiesterase CpdA</fullName>
    </submittedName>
</protein>
<dbReference type="AlphaFoldDB" id="A0A1H3H727"/>
<dbReference type="GO" id="GO:0046872">
    <property type="term" value="F:metal ion binding"/>
    <property type="evidence" value="ECO:0007669"/>
    <property type="project" value="UniProtKB-KW"/>
</dbReference>
<keyword evidence="1" id="KW-0479">Metal-binding</keyword>
<keyword evidence="3" id="KW-0408">Iron</keyword>
<name>A0A1H3H727_9RHOB</name>
<sequence>MRLVLIADLHFGHESPSLVSRLHAAITGARPDLIVVAGDFVQRARASQYRPARAFVDELTAPWIAVPGNHDIPLFNLPARLLAPRAAFRRWIGPETEPVWEGDGARVIGLDTTDRWSHQRGRVDKRQIDRVGAMIREAGDRLPIILAHHPFHHRPEVAKSLMRGAPEALDAWAECGAHVILSGHLHTFLVEPFVARKSDGQTLQVHCGTSASSRLRGQDNDFAILDVGHRSIEVTRMVFSEGAAFDRASRMAYTAGPDGWVQA</sequence>
<accession>A0A1H3H727</accession>
<dbReference type="EMBL" id="FNPF01000003">
    <property type="protein sequence ID" value="SDY11322.1"/>
    <property type="molecule type" value="Genomic_DNA"/>
</dbReference>
<dbReference type="GO" id="GO:0016787">
    <property type="term" value="F:hydrolase activity"/>
    <property type="evidence" value="ECO:0007669"/>
    <property type="project" value="UniProtKB-KW"/>
</dbReference>